<evidence type="ECO:0000256" key="3">
    <source>
        <dbReference type="ARBA" id="ARBA00009553"/>
    </source>
</evidence>
<evidence type="ECO:0000256" key="5">
    <source>
        <dbReference type="ARBA" id="ARBA00022605"/>
    </source>
</evidence>
<comment type="similarity">
    <text evidence="3 11">Belongs to the vitamin-B12 independent methionine synthase family.</text>
</comment>
<dbReference type="InterPro" id="IPR013215">
    <property type="entry name" value="Cbl-indep_Met_Synth_N"/>
</dbReference>
<sequence length="783" mass="84208">MTTNDTTATPEFPAGTVLGYPRIGPRRELKKAIEAFWAGRTDAAEVEAVAADLRRRTRTRLAELGLRTDLPAIPSAFSFYDQVLDATALLGAVPARFADLVGDDGRLDLAGYSTVARGRGEDLPLEMTKWFDTNYHYLVPEIGPETEFRYASDRPVREFAEGLADGVLTRPVIVGPVTYLALAKPTEGAPEGFSPIDRLADVLPVYAELLRDLRAAGATWVQLDEPALVSDSVDATPEQLHAAVAEAYRALATQIPADERPAILVAAPYGDLGEALPLLAATDIEGIALDLVRGALPAEPVPGLAGKVVVGGVIDGHNVWRADLGRALDRLESLRGIAGAEATVAAGTSTSLFHVPHDVEDEPALDPTLRSWLAFADQKVAEVAALATGLAEGGLAVKEQILAADAALATRRNAPGVVRPEVRERLAALGEDAFQRGDFADRKAAQAQRLQLPPLPTTTIGSFPQTPDIRKARAAHDRGDLSTAQYEDEMRAEIRRVVELQESIGLDVLVHGEPERNDMVQYFAENLDGFAVTQNGWVQSYGSRCTRPSILWGDVSRPAPITVGWTQYTQSLTSKPVKGMLTGPVTILAWSFVRDDQPLGDTANQVALALRDEITDLEAAGIAIVQVDEPALRELLPLRAADHAAYLDWSVRSFRLATSGVRADTQIHTHLCYSEFGEVIGAIDGLDADVTSIEAARSKMEILGDIADAGYPRAVGPGVYDIHSPRVPSEAEVTELLESAVKSIAVDQLWVNPDCGLKTRRYEEVTPSLESILAATRAVRATL</sequence>
<dbReference type="Gene3D" id="3.20.20.210">
    <property type="match status" value="2"/>
</dbReference>
<feature type="binding site" evidence="11">
    <location>
        <position position="628"/>
    </location>
    <ligand>
        <name>L-methionine</name>
        <dbReference type="ChEBI" id="CHEBI:57844"/>
    </ligand>
</feature>
<evidence type="ECO:0000259" key="13">
    <source>
        <dbReference type="Pfam" id="PF08267"/>
    </source>
</evidence>
<dbReference type="NCBIfam" id="TIGR01371">
    <property type="entry name" value="met_syn_B12ind"/>
    <property type="match status" value="1"/>
</dbReference>
<evidence type="ECO:0000259" key="12">
    <source>
        <dbReference type="Pfam" id="PF01717"/>
    </source>
</evidence>
<dbReference type="CDD" id="cd03311">
    <property type="entry name" value="CIMS_C_terminal_like"/>
    <property type="match status" value="1"/>
</dbReference>
<dbReference type="EMBL" id="CP101988">
    <property type="protein sequence ID" value="UUI75416.1"/>
    <property type="molecule type" value="Genomic_DNA"/>
</dbReference>
<dbReference type="GO" id="GO:0032259">
    <property type="term" value="P:methylation"/>
    <property type="evidence" value="ECO:0007669"/>
    <property type="project" value="UniProtKB-KW"/>
</dbReference>
<keyword evidence="9 11" id="KW-0862">Zinc</keyword>
<dbReference type="InterPro" id="IPR002629">
    <property type="entry name" value="Met_Synth_C/arc"/>
</dbReference>
<feature type="domain" description="Cobalamin-independent methionine synthase MetE N-terminal" evidence="13">
    <location>
        <begin position="16"/>
        <end position="336"/>
    </location>
</feature>
<feature type="binding site" evidence="11">
    <location>
        <begin position="27"/>
        <end position="30"/>
    </location>
    <ligand>
        <name>5-methyltetrahydropteroyltri-L-glutamate</name>
        <dbReference type="ChEBI" id="CHEBI:58207"/>
    </ligand>
</feature>
<keyword evidence="5 11" id="KW-0028">Amino-acid biosynthesis</keyword>
<dbReference type="CDD" id="cd03312">
    <property type="entry name" value="CIMS_N_terminal_like"/>
    <property type="match status" value="1"/>
</dbReference>
<dbReference type="EC" id="2.1.1.14" evidence="11"/>
<dbReference type="GO" id="GO:0003871">
    <property type="term" value="F:5-methyltetrahydropteroyltriglutamate-homocysteine S-methyltransferase activity"/>
    <property type="evidence" value="ECO:0007669"/>
    <property type="project" value="UniProtKB-EC"/>
</dbReference>
<feature type="binding site" evidence="11">
    <location>
        <position position="634"/>
    </location>
    <ligand>
        <name>5-methyltetrahydropteroyltri-L-glutamate</name>
        <dbReference type="ChEBI" id="CHEBI:58207"/>
    </ligand>
</feature>
<feature type="domain" description="Cobalamin-independent methionine synthase MetE C-terminal/archaeal" evidence="12">
    <location>
        <begin position="455"/>
        <end position="776"/>
    </location>
</feature>
<feature type="binding site" evidence="11">
    <location>
        <position position="513"/>
    </location>
    <ligand>
        <name>L-homocysteine</name>
        <dbReference type="ChEBI" id="CHEBI:58199"/>
    </ligand>
</feature>
<comment type="pathway">
    <text evidence="2 11">Amino-acid biosynthesis; L-methionine biosynthesis via de novo pathway; L-methionine from L-homocysteine (MetE route): step 1/1.</text>
</comment>
<dbReference type="Proteomes" id="UP001316189">
    <property type="component" value="Chromosome"/>
</dbReference>
<keyword evidence="8 11" id="KW-0677">Repeat</keyword>
<keyword evidence="6 11" id="KW-0808">Transferase</keyword>
<evidence type="ECO:0000256" key="4">
    <source>
        <dbReference type="ARBA" id="ARBA00022603"/>
    </source>
</evidence>
<comment type="function">
    <text evidence="1 11">Catalyzes the transfer of a methyl group from 5-methyltetrahydrofolate to homocysteine resulting in methionine formation.</text>
</comment>
<keyword evidence="10 11" id="KW-0486">Methionine biosynthesis</keyword>
<comment type="catalytic activity">
    <reaction evidence="11">
        <text>5-methyltetrahydropteroyltri-L-glutamate + L-homocysteine = tetrahydropteroyltri-L-glutamate + L-methionine</text>
        <dbReference type="Rhea" id="RHEA:21196"/>
        <dbReference type="ChEBI" id="CHEBI:57844"/>
        <dbReference type="ChEBI" id="CHEBI:58140"/>
        <dbReference type="ChEBI" id="CHEBI:58199"/>
        <dbReference type="ChEBI" id="CHEBI:58207"/>
        <dbReference type="EC" id="2.1.1.14"/>
    </reaction>
</comment>
<feature type="binding site" evidence="11">
    <location>
        <position position="755"/>
    </location>
    <ligand>
        <name>Zn(2+)</name>
        <dbReference type="ChEBI" id="CHEBI:29105"/>
        <note>catalytic</note>
    </ligand>
</feature>
<keyword evidence="7 11" id="KW-0479">Metal-binding</keyword>
<protein>
    <recommendedName>
        <fullName evidence="11">5-methyltetrahydropteroyltriglutamate--homocysteine methyltransferase</fullName>
        <ecNumber evidence="11">2.1.1.14</ecNumber>
    </recommendedName>
    <alternativeName>
        <fullName evidence="11">Cobalamin-independent methionine synthase</fullName>
    </alternativeName>
    <alternativeName>
        <fullName evidence="11">Methionine synthase, vitamin-B12 independent isozyme</fullName>
    </alternativeName>
</protein>
<evidence type="ECO:0000256" key="9">
    <source>
        <dbReference type="ARBA" id="ARBA00022833"/>
    </source>
</evidence>
<dbReference type="InterPro" id="IPR038071">
    <property type="entry name" value="UROD/MetE-like_sf"/>
</dbReference>
<evidence type="ECO:0000313" key="15">
    <source>
        <dbReference type="Proteomes" id="UP001316189"/>
    </source>
</evidence>
<feature type="binding site" evidence="11">
    <location>
        <position position="672"/>
    </location>
    <ligand>
        <name>Zn(2+)</name>
        <dbReference type="ChEBI" id="CHEBI:29105"/>
        <note>catalytic</note>
    </ligand>
</feature>
<gene>
    <name evidence="11 14" type="primary">metE</name>
    <name evidence="14" type="ORF">NP064_00345</name>
</gene>
<feature type="binding site" evidence="11">
    <location>
        <position position="590"/>
    </location>
    <ligand>
        <name>5-methyltetrahydropteroyltri-L-glutamate</name>
        <dbReference type="ChEBI" id="CHEBI:58207"/>
    </ligand>
</feature>
<evidence type="ECO:0000256" key="7">
    <source>
        <dbReference type="ARBA" id="ARBA00022723"/>
    </source>
</evidence>
<dbReference type="PANTHER" id="PTHR30519">
    <property type="entry name" value="5-METHYLTETRAHYDROPTEROYLTRIGLUTAMATE--HOMOCYSTEINE METHYLTRANSFERASE"/>
    <property type="match status" value="1"/>
</dbReference>
<dbReference type="RefSeq" id="WP_227568488.1">
    <property type="nucleotide sequence ID" value="NZ_CP101988.1"/>
</dbReference>
<proteinExistence type="inferred from homology"/>
<evidence type="ECO:0000256" key="8">
    <source>
        <dbReference type="ARBA" id="ARBA00022737"/>
    </source>
</evidence>
<feature type="binding site" evidence="11">
    <location>
        <position position="513"/>
    </location>
    <ligand>
        <name>L-methionine</name>
        <dbReference type="ChEBI" id="CHEBI:57844"/>
    </ligand>
</feature>
<evidence type="ECO:0000256" key="10">
    <source>
        <dbReference type="ARBA" id="ARBA00023167"/>
    </source>
</evidence>
<feature type="binding site" evidence="11">
    <location>
        <position position="628"/>
    </location>
    <ligand>
        <name>L-homocysteine</name>
        <dbReference type="ChEBI" id="CHEBI:58199"/>
    </ligand>
</feature>
<feature type="binding site" evidence="11">
    <location>
        <position position="129"/>
    </location>
    <ligand>
        <name>5-methyltetrahydropteroyltri-L-glutamate</name>
        <dbReference type="ChEBI" id="CHEBI:58207"/>
    </ligand>
</feature>
<feature type="binding site" evidence="11">
    <location>
        <begin position="460"/>
        <end position="462"/>
    </location>
    <ligand>
        <name>L-homocysteine</name>
        <dbReference type="ChEBI" id="CHEBI:58199"/>
    </ligand>
</feature>
<accession>A0ABY5L156</accession>
<comment type="cofactor">
    <cofactor evidence="11">
        <name>Zn(2+)</name>
        <dbReference type="ChEBI" id="CHEBI:29105"/>
    </cofactor>
    <text evidence="11">Binds 1 zinc ion per subunit.</text>
</comment>
<evidence type="ECO:0000256" key="6">
    <source>
        <dbReference type="ARBA" id="ARBA00022679"/>
    </source>
</evidence>
<dbReference type="NCBIfam" id="NF003556">
    <property type="entry name" value="PRK05222.1"/>
    <property type="match status" value="1"/>
</dbReference>
<dbReference type="HAMAP" id="MF_00172">
    <property type="entry name" value="Meth_synth"/>
    <property type="match status" value="1"/>
</dbReference>
<name>A0ABY5L156_9CELL</name>
<evidence type="ECO:0000256" key="1">
    <source>
        <dbReference type="ARBA" id="ARBA00002777"/>
    </source>
</evidence>
<feature type="active site" description="Proton donor" evidence="11">
    <location>
        <position position="723"/>
    </location>
</feature>
<feature type="binding site" evidence="11">
    <location>
        <begin position="460"/>
        <end position="462"/>
    </location>
    <ligand>
        <name>L-methionine</name>
        <dbReference type="ChEBI" id="CHEBI:57844"/>
    </ligand>
</feature>
<organism evidence="14 15">
    <name type="scientific">Cellulomonas chengniuliangii</name>
    <dbReference type="NCBI Taxonomy" id="2968084"/>
    <lineage>
        <taxon>Bacteria</taxon>
        <taxon>Bacillati</taxon>
        <taxon>Actinomycetota</taxon>
        <taxon>Actinomycetes</taxon>
        <taxon>Micrococcales</taxon>
        <taxon>Cellulomonadaceae</taxon>
        <taxon>Cellulomonas</taxon>
    </lineage>
</organism>
<feature type="binding site" evidence="11">
    <location>
        <position position="694"/>
    </location>
    <ligand>
        <name>Zn(2+)</name>
        <dbReference type="ChEBI" id="CHEBI:29105"/>
        <note>catalytic</note>
    </ligand>
</feature>
<dbReference type="Pfam" id="PF01717">
    <property type="entry name" value="Meth_synt_2"/>
    <property type="match status" value="1"/>
</dbReference>
<reference evidence="14 15" key="1">
    <citation type="submission" date="2022-07" db="EMBL/GenBank/DDBJ databases">
        <title>Novel species in genus cellulomonas.</title>
        <authorList>
            <person name="Ye L."/>
        </authorList>
    </citation>
    <scope>NUCLEOTIDE SEQUENCE [LARGE SCALE GENOMIC DNA]</scope>
    <source>
        <strain evidence="15">zg-Y338</strain>
    </source>
</reference>
<dbReference type="Pfam" id="PF08267">
    <property type="entry name" value="Meth_synt_1"/>
    <property type="match status" value="1"/>
</dbReference>
<keyword evidence="4 11" id="KW-0489">Methyltransferase</keyword>
<dbReference type="InterPro" id="IPR006276">
    <property type="entry name" value="Cobalamin-indep_Met_synthase"/>
</dbReference>
<feature type="binding site" evidence="11">
    <location>
        <begin position="544"/>
        <end position="545"/>
    </location>
    <ligand>
        <name>5-methyltetrahydropteroyltri-L-glutamate</name>
        <dbReference type="ChEBI" id="CHEBI:58207"/>
    </ligand>
</feature>
<evidence type="ECO:0000256" key="11">
    <source>
        <dbReference type="HAMAP-Rule" id="MF_00172"/>
    </source>
</evidence>
<evidence type="ECO:0000313" key="14">
    <source>
        <dbReference type="EMBL" id="UUI75416.1"/>
    </source>
</evidence>
<dbReference type="SUPFAM" id="SSF51726">
    <property type="entry name" value="UROD/MetE-like"/>
    <property type="match status" value="2"/>
</dbReference>
<evidence type="ECO:0000256" key="2">
    <source>
        <dbReference type="ARBA" id="ARBA00004681"/>
    </source>
</evidence>
<dbReference type="PIRSF" id="PIRSF000382">
    <property type="entry name" value="MeTrfase_B12_ind"/>
    <property type="match status" value="1"/>
</dbReference>
<feature type="binding site" evidence="11">
    <location>
        <position position="670"/>
    </location>
    <ligand>
        <name>Zn(2+)</name>
        <dbReference type="ChEBI" id="CHEBI:29105"/>
        <note>catalytic</note>
    </ligand>
</feature>
<keyword evidence="15" id="KW-1185">Reference proteome</keyword>